<sequence>MAAAAATTTFPKPSPLSSSFKSSLPVSKSNTLPFSTKLTSSPSLYISSSLSQSSSSPKSSAAATTVAPTSHDFLSRYAPDEPRKGADILVEALERQGVKDVFAYPGMNKEGSLLLRATRALLVSQAFALQLLALGQPTW</sequence>
<proteinExistence type="predicted"/>
<name>A0A1R3L4Q5_9ROSI</name>
<reference evidence="3" key="1">
    <citation type="submission" date="2013-09" db="EMBL/GenBank/DDBJ databases">
        <title>Corchorus olitorius genome sequencing.</title>
        <authorList>
            <person name="Alam M."/>
            <person name="Haque M.S."/>
            <person name="Islam M.S."/>
            <person name="Emdad E.M."/>
            <person name="Islam M.M."/>
            <person name="Ahmed B."/>
            <person name="Halim A."/>
            <person name="Hossen Q.M.M."/>
            <person name="Hossain M.Z."/>
            <person name="Ahmed R."/>
            <person name="Khan M.M."/>
            <person name="Islam R."/>
            <person name="Rashid M.M."/>
            <person name="Khan S.A."/>
            <person name="Rahman M.S."/>
            <person name="Alam M."/>
            <person name="Yahiya A.S."/>
            <person name="Khan M.S."/>
            <person name="Azam M.S."/>
            <person name="Haque T."/>
            <person name="Lashkar M.Z.H."/>
            <person name="Akhand A.I."/>
            <person name="Morshed G."/>
            <person name="Roy S."/>
            <person name="Uddin K.S."/>
            <person name="Rabeya T."/>
            <person name="Hossain A.S."/>
            <person name="Chowdhury A."/>
            <person name="Snigdha A.R."/>
            <person name="Mortoza M.S."/>
            <person name="Matin S.A."/>
            <person name="Hoque S.M.E."/>
            <person name="Islam M.K."/>
            <person name="Roy D.K."/>
            <person name="Haider R."/>
            <person name="Moosa M.M."/>
            <person name="Elias S.M."/>
            <person name="Hasan A.M."/>
            <person name="Jahan S."/>
            <person name="Shafiuddin M."/>
            <person name="Mahmood N."/>
            <person name="Shommy N.S."/>
        </authorList>
    </citation>
    <scope>NUCLEOTIDE SEQUENCE [LARGE SCALE GENOMIC DNA]</scope>
    <source>
        <strain evidence="3">cv. O-4</strain>
    </source>
</reference>
<feature type="compositionally biased region" description="Low complexity" evidence="1">
    <location>
        <begin position="38"/>
        <end position="67"/>
    </location>
</feature>
<dbReference type="Proteomes" id="UP000187203">
    <property type="component" value="Unassembled WGS sequence"/>
</dbReference>
<feature type="region of interest" description="Disordered" evidence="1">
    <location>
        <begin position="1"/>
        <end position="67"/>
    </location>
</feature>
<gene>
    <name evidence="2" type="ORF">COLO4_00063</name>
</gene>
<evidence type="ECO:0000256" key="1">
    <source>
        <dbReference type="SAM" id="MobiDB-lite"/>
    </source>
</evidence>
<feature type="compositionally biased region" description="Low complexity" evidence="1">
    <location>
        <begin position="1"/>
        <end position="29"/>
    </location>
</feature>
<dbReference type="STRING" id="93759.A0A1R3L4Q5"/>
<dbReference type="Gene3D" id="3.40.50.970">
    <property type="match status" value="1"/>
</dbReference>
<dbReference type="OrthoDB" id="944510at2759"/>
<dbReference type="AlphaFoldDB" id="A0A1R3L4Q5"/>
<accession>A0A1R3L4Q5</accession>
<evidence type="ECO:0000313" key="2">
    <source>
        <dbReference type="EMBL" id="OMP14314.1"/>
    </source>
</evidence>
<comment type="caution">
    <text evidence="2">The sequence shown here is derived from an EMBL/GenBank/DDBJ whole genome shotgun (WGS) entry which is preliminary data.</text>
</comment>
<dbReference type="EMBL" id="AWUE01000401">
    <property type="protein sequence ID" value="OMP14314.1"/>
    <property type="molecule type" value="Genomic_DNA"/>
</dbReference>
<organism evidence="2 3">
    <name type="scientific">Corchorus olitorius</name>
    <dbReference type="NCBI Taxonomy" id="93759"/>
    <lineage>
        <taxon>Eukaryota</taxon>
        <taxon>Viridiplantae</taxon>
        <taxon>Streptophyta</taxon>
        <taxon>Embryophyta</taxon>
        <taxon>Tracheophyta</taxon>
        <taxon>Spermatophyta</taxon>
        <taxon>Magnoliopsida</taxon>
        <taxon>eudicotyledons</taxon>
        <taxon>Gunneridae</taxon>
        <taxon>Pentapetalae</taxon>
        <taxon>rosids</taxon>
        <taxon>malvids</taxon>
        <taxon>Malvales</taxon>
        <taxon>Malvaceae</taxon>
        <taxon>Grewioideae</taxon>
        <taxon>Apeibeae</taxon>
        <taxon>Corchorus</taxon>
    </lineage>
</organism>
<keyword evidence="3" id="KW-1185">Reference proteome</keyword>
<evidence type="ECO:0000313" key="3">
    <source>
        <dbReference type="Proteomes" id="UP000187203"/>
    </source>
</evidence>
<protein>
    <submittedName>
        <fullName evidence="2">Acetolactate synthase 1, chloroplastic-like protein</fullName>
    </submittedName>
</protein>